<dbReference type="GO" id="GO:0008270">
    <property type="term" value="F:zinc ion binding"/>
    <property type="evidence" value="ECO:0007669"/>
    <property type="project" value="UniProtKB-KW"/>
</dbReference>
<keyword evidence="5" id="KW-0805">Transcription regulation</keyword>
<dbReference type="InterPro" id="IPR036236">
    <property type="entry name" value="Znf_C2H2_sf"/>
</dbReference>
<feature type="region of interest" description="Disordered" evidence="9">
    <location>
        <begin position="51"/>
        <end position="79"/>
    </location>
</feature>
<dbReference type="Gene3D" id="3.30.160.60">
    <property type="entry name" value="Classic Zinc Finger"/>
    <property type="match status" value="1"/>
</dbReference>
<keyword evidence="4" id="KW-0862">Zinc</keyword>
<evidence type="ECO:0000256" key="5">
    <source>
        <dbReference type="ARBA" id="ARBA00023015"/>
    </source>
</evidence>
<accession>A0A1A8HSW5</accession>
<evidence type="ECO:0000259" key="10">
    <source>
        <dbReference type="PROSITE" id="PS50157"/>
    </source>
</evidence>
<dbReference type="PROSITE" id="PS50157">
    <property type="entry name" value="ZINC_FINGER_C2H2_2"/>
    <property type="match status" value="1"/>
</dbReference>
<evidence type="ECO:0000256" key="1">
    <source>
        <dbReference type="ARBA" id="ARBA00022723"/>
    </source>
</evidence>
<dbReference type="EMBL" id="HAED01002464">
    <property type="protein sequence ID" value="SBQ88309.1"/>
    <property type="molecule type" value="Transcribed_RNA"/>
</dbReference>
<dbReference type="GO" id="GO:0000978">
    <property type="term" value="F:RNA polymerase II cis-regulatory region sequence-specific DNA binding"/>
    <property type="evidence" value="ECO:0007669"/>
    <property type="project" value="TreeGrafter"/>
</dbReference>
<evidence type="ECO:0000256" key="2">
    <source>
        <dbReference type="ARBA" id="ARBA00022737"/>
    </source>
</evidence>
<keyword evidence="7" id="KW-0804">Transcription</keyword>
<dbReference type="CDD" id="cd21582">
    <property type="entry name" value="KLF4_N"/>
    <property type="match status" value="1"/>
</dbReference>
<sequence>MRQPPNDVEMACGTLLPSFSTFTSGPADRSRALGSAYPKWKEELTLLKISSVPTGTNGSDPDHPPATSITSTSMSKKDTEPDLDLDYDFILSNSILQQQQQQQEDALACSSAQAMSSSPGSFSSSYQLPSPQDTTSELLYTIPDISDVSPSGGFVAELMRPELDPAYLQPTSLHGKFVVKTTMDMGEYSQGMTVSKACVSAVLESTPSRLSPSFTCHRIKQENPGNCTISQPMDLHLAGVNNQGRGTQQQRPSHLDLHGFSSGGRSMTSSRLSSSSSMSPDHPLSREHQLGHPVSQISIPPQAYHHGASQGYTAYSQVSSMQYPEALMISSGDCLPEEPKPKRGRRSWPRKRVATHTCDYVGCGKTYTKSSHLKAHHRTHTGMQPWCFCLLPFVIAAQYTQAIRLRGASSVMSKHVALLSHHNGGQVGGGWSRGIVWQVQ</sequence>
<feature type="region of interest" description="Disordered" evidence="9">
    <location>
        <begin position="240"/>
        <end position="289"/>
    </location>
</feature>
<feature type="domain" description="C2H2-type" evidence="10">
    <location>
        <begin position="356"/>
        <end position="385"/>
    </location>
</feature>
<gene>
    <name evidence="11" type="primary">KLF4</name>
</gene>
<keyword evidence="1" id="KW-0479">Metal-binding</keyword>
<keyword evidence="3 8" id="KW-0863">Zinc-finger</keyword>
<dbReference type="SUPFAM" id="SSF57667">
    <property type="entry name" value="beta-beta-alpha zinc fingers"/>
    <property type="match status" value="1"/>
</dbReference>
<reference evidence="11" key="1">
    <citation type="submission" date="2016-05" db="EMBL/GenBank/DDBJ databases">
        <authorList>
            <person name="Lavstsen T."/>
            <person name="Jespersen J.S."/>
        </authorList>
    </citation>
    <scope>NUCLEOTIDE SEQUENCE</scope>
    <source>
        <tissue evidence="11">Brain</tissue>
    </source>
</reference>
<dbReference type="GO" id="GO:0000981">
    <property type="term" value="F:DNA-binding transcription factor activity, RNA polymerase II-specific"/>
    <property type="evidence" value="ECO:0007669"/>
    <property type="project" value="TreeGrafter"/>
</dbReference>
<feature type="compositionally biased region" description="Polar residues" evidence="9">
    <location>
        <begin position="240"/>
        <end position="252"/>
    </location>
</feature>
<dbReference type="InterPro" id="IPR013087">
    <property type="entry name" value="Znf_C2H2_type"/>
</dbReference>
<evidence type="ECO:0000256" key="8">
    <source>
        <dbReference type="PROSITE-ProRule" id="PRU00042"/>
    </source>
</evidence>
<evidence type="ECO:0000256" key="9">
    <source>
        <dbReference type="SAM" id="MobiDB-lite"/>
    </source>
</evidence>
<dbReference type="PANTHER" id="PTHR23235:SF117">
    <property type="entry name" value="KRUEPPEL-LIKE FACTOR 4"/>
    <property type="match status" value="1"/>
</dbReference>
<evidence type="ECO:0000256" key="6">
    <source>
        <dbReference type="ARBA" id="ARBA00023125"/>
    </source>
</evidence>
<evidence type="ECO:0000313" key="11">
    <source>
        <dbReference type="EMBL" id="SBQ88309.1"/>
    </source>
</evidence>
<evidence type="ECO:0000256" key="7">
    <source>
        <dbReference type="ARBA" id="ARBA00023163"/>
    </source>
</evidence>
<dbReference type="FunFam" id="3.30.160.60:FF:000237">
    <property type="entry name" value="Krueppel-like factor 2"/>
    <property type="match status" value="1"/>
</dbReference>
<evidence type="ECO:0000256" key="3">
    <source>
        <dbReference type="ARBA" id="ARBA00022771"/>
    </source>
</evidence>
<name>A0A1A8HSW5_NOTKU</name>
<keyword evidence="6" id="KW-0238">DNA-binding</keyword>
<protein>
    <submittedName>
        <fullName evidence="11">Kruppel-like factor 4 (Gut)</fullName>
    </submittedName>
</protein>
<reference evidence="11" key="2">
    <citation type="submission" date="2016-06" db="EMBL/GenBank/DDBJ databases">
        <title>The genome of a short-lived fish provides insights into sex chromosome evolution and the genetic control of aging.</title>
        <authorList>
            <person name="Reichwald K."/>
            <person name="Felder M."/>
            <person name="Petzold A."/>
            <person name="Koch P."/>
            <person name="Groth M."/>
            <person name="Platzer M."/>
        </authorList>
    </citation>
    <scope>NUCLEOTIDE SEQUENCE</scope>
    <source>
        <tissue evidence="11">Brain</tissue>
    </source>
</reference>
<dbReference type="AlphaFoldDB" id="A0A1A8HSW5"/>
<evidence type="ECO:0000256" key="4">
    <source>
        <dbReference type="ARBA" id="ARBA00022833"/>
    </source>
</evidence>
<keyword evidence="2" id="KW-0677">Repeat</keyword>
<feature type="compositionally biased region" description="Low complexity" evidence="9">
    <location>
        <begin position="263"/>
        <end position="279"/>
    </location>
</feature>
<proteinExistence type="predicted"/>
<dbReference type="PANTHER" id="PTHR23235">
    <property type="entry name" value="KRUEPPEL-LIKE TRANSCRIPTION FACTOR"/>
    <property type="match status" value="1"/>
</dbReference>
<dbReference type="PROSITE" id="PS00028">
    <property type="entry name" value="ZINC_FINGER_C2H2_1"/>
    <property type="match status" value="1"/>
</dbReference>
<organism evidence="11">
    <name type="scientific">Nothobranchius kuhntae</name>
    <name type="common">Beira killifish</name>
    <dbReference type="NCBI Taxonomy" id="321403"/>
    <lineage>
        <taxon>Eukaryota</taxon>
        <taxon>Metazoa</taxon>
        <taxon>Chordata</taxon>
        <taxon>Craniata</taxon>
        <taxon>Vertebrata</taxon>
        <taxon>Euteleostomi</taxon>
        <taxon>Actinopterygii</taxon>
        <taxon>Neopterygii</taxon>
        <taxon>Teleostei</taxon>
        <taxon>Neoteleostei</taxon>
        <taxon>Acanthomorphata</taxon>
        <taxon>Ovalentaria</taxon>
        <taxon>Atherinomorphae</taxon>
        <taxon>Cyprinodontiformes</taxon>
        <taxon>Nothobranchiidae</taxon>
        <taxon>Nothobranchius</taxon>
    </lineage>
</organism>